<dbReference type="KEGG" id="glo:Glov_2417"/>
<dbReference type="PANTHER" id="PTHR20863:SF76">
    <property type="entry name" value="CARRIER DOMAIN-CONTAINING PROTEIN"/>
    <property type="match status" value="1"/>
</dbReference>
<evidence type="ECO:0000259" key="3">
    <source>
        <dbReference type="PROSITE" id="PS50075"/>
    </source>
</evidence>
<dbReference type="SUPFAM" id="SSF47336">
    <property type="entry name" value="ACP-like"/>
    <property type="match status" value="1"/>
</dbReference>
<evidence type="ECO:0000256" key="1">
    <source>
        <dbReference type="ARBA" id="ARBA00022450"/>
    </source>
</evidence>
<dbReference type="PANTHER" id="PTHR20863">
    <property type="entry name" value="ACYL CARRIER PROTEIN"/>
    <property type="match status" value="1"/>
</dbReference>
<dbReference type="InterPro" id="IPR009081">
    <property type="entry name" value="PP-bd_ACP"/>
</dbReference>
<sequence>MNTMEKLQQLVVKVSKGRLSEAVLTPEARLNEDLGLDSLAQSELIVLVEDTFAITVGLEEAAKVTTIGGILAFIEGTVVS</sequence>
<evidence type="ECO:0000256" key="2">
    <source>
        <dbReference type="ARBA" id="ARBA00022553"/>
    </source>
</evidence>
<keyword evidence="1" id="KW-0596">Phosphopantetheine</keyword>
<gene>
    <name evidence="4" type="ordered locus">Glov_2417</name>
</gene>
<dbReference type="Proteomes" id="UP000002420">
    <property type="component" value="Chromosome"/>
</dbReference>
<dbReference type="eggNOG" id="COG0236">
    <property type="taxonomic scope" value="Bacteria"/>
</dbReference>
<dbReference type="Pfam" id="PF00550">
    <property type="entry name" value="PP-binding"/>
    <property type="match status" value="1"/>
</dbReference>
<dbReference type="GO" id="GO:0000036">
    <property type="term" value="F:acyl carrier activity"/>
    <property type="evidence" value="ECO:0007669"/>
    <property type="project" value="TreeGrafter"/>
</dbReference>
<reference evidence="4 5" key="1">
    <citation type="submission" date="2008-05" db="EMBL/GenBank/DDBJ databases">
        <title>Complete sequence of chromosome of Geobacter lovleyi SZ.</title>
        <authorList>
            <consortium name="US DOE Joint Genome Institute"/>
            <person name="Lucas S."/>
            <person name="Copeland A."/>
            <person name="Lapidus A."/>
            <person name="Glavina del Rio T."/>
            <person name="Dalin E."/>
            <person name="Tice H."/>
            <person name="Bruce D."/>
            <person name="Goodwin L."/>
            <person name="Pitluck S."/>
            <person name="Chertkov O."/>
            <person name="Meincke L."/>
            <person name="Brettin T."/>
            <person name="Detter J.C."/>
            <person name="Han C."/>
            <person name="Tapia R."/>
            <person name="Kuske C.R."/>
            <person name="Schmutz J."/>
            <person name="Larimer F."/>
            <person name="Land M."/>
            <person name="Hauser L."/>
            <person name="Kyrpides N."/>
            <person name="Mikhailova N."/>
            <person name="Sung Y."/>
            <person name="Fletcher K.E."/>
            <person name="Ritalahti K.M."/>
            <person name="Loeffler F.E."/>
            <person name="Richardson P."/>
        </authorList>
    </citation>
    <scope>NUCLEOTIDE SEQUENCE [LARGE SCALE GENOMIC DNA]</scope>
    <source>
        <strain evidence="5">ATCC BAA-1151 / DSM 17278 / SZ</strain>
    </source>
</reference>
<feature type="domain" description="Carrier" evidence="3">
    <location>
        <begin position="1"/>
        <end position="78"/>
    </location>
</feature>
<dbReference type="GO" id="GO:0016020">
    <property type="term" value="C:membrane"/>
    <property type="evidence" value="ECO:0007669"/>
    <property type="project" value="GOC"/>
</dbReference>
<dbReference type="GO" id="GO:0009245">
    <property type="term" value="P:lipid A biosynthetic process"/>
    <property type="evidence" value="ECO:0007669"/>
    <property type="project" value="TreeGrafter"/>
</dbReference>
<name>B3E5E6_TRIL1</name>
<dbReference type="STRING" id="398767.Glov_2417"/>
<dbReference type="InterPro" id="IPR003231">
    <property type="entry name" value="ACP"/>
</dbReference>
<dbReference type="PROSITE" id="PS50075">
    <property type="entry name" value="CARRIER"/>
    <property type="match status" value="1"/>
</dbReference>
<dbReference type="HOGENOM" id="CLU_108696_5_2_7"/>
<keyword evidence="2" id="KW-0597">Phosphoprotein</keyword>
<dbReference type="GO" id="GO:0000035">
    <property type="term" value="F:acyl binding"/>
    <property type="evidence" value="ECO:0007669"/>
    <property type="project" value="TreeGrafter"/>
</dbReference>
<dbReference type="AlphaFoldDB" id="B3E5E6"/>
<dbReference type="EMBL" id="CP001089">
    <property type="protein sequence ID" value="ACD96133.1"/>
    <property type="molecule type" value="Genomic_DNA"/>
</dbReference>
<proteinExistence type="predicted"/>
<protein>
    <submittedName>
        <fullName evidence="4">Phosphopantetheine-binding</fullName>
    </submittedName>
</protein>
<dbReference type="Gene3D" id="1.10.1200.10">
    <property type="entry name" value="ACP-like"/>
    <property type="match status" value="1"/>
</dbReference>
<dbReference type="GO" id="GO:0005829">
    <property type="term" value="C:cytosol"/>
    <property type="evidence" value="ECO:0007669"/>
    <property type="project" value="TreeGrafter"/>
</dbReference>
<evidence type="ECO:0000313" key="4">
    <source>
        <dbReference type="EMBL" id="ACD96133.1"/>
    </source>
</evidence>
<keyword evidence="5" id="KW-1185">Reference proteome</keyword>
<organism evidence="4 5">
    <name type="scientific">Trichlorobacter lovleyi (strain ATCC BAA-1151 / DSM 17278 / SZ)</name>
    <name type="common">Geobacter lovleyi</name>
    <dbReference type="NCBI Taxonomy" id="398767"/>
    <lineage>
        <taxon>Bacteria</taxon>
        <taxon>Pseudomonadati</taxon>
        <taxon>Thermodesulfobacteriota</taxon>
        <taxon>Desulfuromonadia</taxon>
        <taxon>Geobacterales</taxon>
        <taxon>Geobacteraceae</taxon>
        <taxon>Trichlorobacter</taxon>
    </lineage>
</organism>
<dbReference type="OrthoDB" id="3392378at2"/>
<evidence type="ECO:0000313" key="5">
    <source>
        <dbReference type="Proteomes" id="UP000002420"/>
    </source>
</evidence>
<accession>B3E5E6</accession>
<dbReference type="InterPro" id="IPR036736">
    <property type="entry name" value="ACP-like_sf"/>
</dbReference>
<dbReference type="RefSeq" id="WP_012470466.1">
    <property type="nucleotide sequence ID" value="NC_010814.1"/>
</dbReference>